<dbReference type="Proteomes" id="UP000507245">
    <property type="component" value="Unassembled WGS sequence"/>
</dbReference>
<proteinExistence type="predicted"/>
<organism evidence="2 3">
    <name type="scientific">Prunus armeniaca</name>
    <name type="common">Apricot</name>
    <name type="synonym">Armeniaca vulgaris</name>
    <dbReference type="NCBI Taxonomy" id="36596"/>
    <lineage>
        <taxon>Eukaryota</taxon>
        <taxon>Viridiplantae</taxon>
        <taxon>Streptophyta</taxon>
        <taxon>Embryophyta</taxon>
        <taxon>Tracheophyta</taxon>
        <taxon>Spermatophyta</taxon>
        <taxon>Magnoliopsida</taxon>
        <taxon>eudicotyledons</taxon>
        <taxon>Gunneridae</taxon>
        <taxon>Pentapetalae</taxon>
        <taxon>rosids</taxon>
        <taxon>fabids</taxon>
        <taxon>Rosales</taxon>
        <taxon>Rosaceae</taxon>
        <taxon>Amygdaloideae</taxon>
        <taxon>Amygdaleae</taxon>
        <taxon>Prunus</taxon>
    </lineage>
</organism>
<dbReference type="AlphaFoldDB" id="A0A6J5WGR6"/>
<evidence type="ECO:0000313" key="3">
    <source>
        <dbReference type="Proteomes" id="UP000507245"/>
    </source>
</evidence>
<evidence type="ECO:0000256" key="1">
    <source>
        <dbReference type="SAM" id="MobiDB-lite"/>
    </source>
</evidence>
<feature type="region of interest" description="Disordered" evidence="1">
    <location>
        <begin position="1"/>
        <end position="28"/>
    </location>
</feature>
<keyword evidence="3" id="KW-1185">Reference proteome</keyword>
<name>A0A6J5WGR6_PRUAR</name>
<sequence>MPIRPSSSRLLIVRRENEPPSTTLSPVLSPQTSLQAQFVYIDRDGELGKKSRTKREGGTKRGRVLWWGRGGAPLSRTHSDHEHMQVEIKLLYFSNSVVASSQS</sequence>
<feature type="compositionally biased region" description="Low complexity" evidence="1">
    <location>
        <begin position="19"/>
        <end position="28"/>
    </location>
</feature>
<evidence type="ECO:0000313" key="2">
    <source>
        <dbReference type="EMBL" id="CAB4299265.1"/>
    </source>
</evidence>
<accession>A0A6J5WGR6</accession>
<reference evidence="3" key="1">
    <citation type="journal article" date="2020" name="Genome Biol.">
        <title>Gamete binning: chromosome-level and haplotype-resolved genome assembly enabled by high-throughput single-cell sequencing of gamete genomes.</title>
        <authorList>
            <person name="Campoy J.A."/>
            <person name="Sun H."/>
            <person name="Goel M."/>
            <person name="Jiao W.-B."/>
            <person name="Folz-Donahue K."/>
            <person name="Wang N."/>
            <person name="Rubio M."/>
            <person name="Liu C."/>
            <person name="Kukat C."/>
            <person name="Ruiz D."/>
            <person name="Huettel B."/>
            <person name="Schneeberger K."/>
        </authorList>
    </citation>
    <scope>NUCLEOTIDE SEQUENCE [LARGE SCALE GENOMIC DNA]</scope>
    <source>
        <strain evidence="3">cv. Rojo Pasion</strain>
    </source>
</reference>
<gene>
    <name evidence="2" type="ORF">ORAREDHAP_LOCUS13125</name>
</gene>
<dbReference type="EMBL" id="CAEKKB010000002">
    <property type="protein sequence ID" value="CAB4299265.1"/>
    <property type="molecule type" value="Genomic_DNA"/>
</dbReference>
<protein>
    <submittedName>
        <fullName evidence="2">Uncharacterized protein</fullName>
    </submittedName>
</protein>